<organism evidence="1 2">
    <name type="scientific">Pyrenophora tritici-repentis</name>
    <dbReference type="NCBI Taxonomy" id="45151"/>
    <lineage>
        <taxon>Eukaryota</taxon>
        <taxon>Fungi</taxon>
        <taxon>Dikarya</taxon>
        <taxon>Ascomycota</taxon>
        <taxon>Pezizomycotina</taxon>
        <taxon>Dothideomycetes</taxon>
        <taxon>Pleosporomycetidae</taxon>
        <taxon>Pleosporales</taxon>
        <taxon>Pleosporineae</taxon>
        <taxon>Pleosporaceae</taxon>
        <taxon>Pyrenophora</taxon>
    </lineage>
</organism>
<dbReference type="EMBL" id="NRDI02000001">
    <property type="protein sequence ID" value="KAI1520227.1"/>
    <property type="molecule type" value="Genomic_DNA"/>
</dbReference>
<reference evidence="2" key="1">
    <citation type="journal article" date="2022" name="Microb. Genom.">
        <title>A global pangenome for the wheat fungal pathogen Pyrenophora tritici-repentis and prediction of effector protein structural homology.</title>
        <authorList>
            <person name="Moolhuijzen P.M."/>
            <person name="See P.T."/>
            <person name="Shi G."/>
            <person name="Powell H.R."/>
            <person name="Cockram J."/>
            <person name="Jorgensen L.N."/>
            <person name="Benslimane H."/>
            <person name="Strelkov S.E."/>
            <person name="Turner J."/>
            <person name="Liu Z."/>
            <person name="Moffat C.S."/>
        </authorList>
    </citation>
    <scope>NUCLEOTIDE SEQUENCE [LARGE SCALE GENOMIC DNA]</scope>
</reference>
<dbReference type="Proteomes" id="UP000249757">
    <property type="component" value="Unassembled WGS sequence"/>
</dbReference>
<name>A0A921PQN3_9PLEO</name>
<evidence type="ECO:0000313" key="2">
    <source>
        <dbReference type="Proteomes" id="UP000249757"/>
    </source>
</evidence>
<dbReference type="OrthoDB" id="3656653at2759"/>
<dbReference type="AlphaFoldDB" id="A0A921PQN3"/>
<sequence length="172" mass="19751">MLFWITFLAWLAVCVSFGSAAPVEQSVNSTIVSAWDVYPYSLQIHLLRSSPIQSYKWVIFPGPSGVRVNPCGDNRFEQVYQGDGFGALFDVMRQPIWPARYDEEGRALPFDVRIKYSNHDNCFYHATGSDPDQFRCGNDYIIDCKTDPAYAEYVRCPVGGWPRYSRAWFCNF</sequence>
<protein>
    <submittedName>
        <fullName evidence="1">Uncharacterized protein</fullName>
    </submittedName>
</protein>
<evidence type="ECO:0000313" key="1">
    <source>
        <dbReference type="EMBL" id="KAI1520227.1"/>
    </source>
</evidence>
<keyword evidence="2" id="KW-1185">Reference proteome</keyword>
<proteinExistence type="predicted"/>
<accession>A0A921PQN3</accession>
<gene>
    <name evidence="1" type="ORF">Ptr86124_000595</name>
</gene>
<comment type="caution">
    <text evidence="1">The sequence shown here is derived from an EMBL/GenBank/DDBJ whole genome shotgun (WGS) entry which is preliminary data.</text>
</comment>